<protein>
    <submittedName>
        <fullName evidence="1">Uncharacterized protein</fullName>
    </submittedName>
</protein>
<proteinExistence type="predicted"/>
<dbReference type="AlphaFoldDB" id="A0A9W8LIE8"/>
<evidence type="ECO:0000313" key="2">
    <source>
        <dbReference type="Proteomes" id="UP001140217"/>
    </source>
</evidence>
<dbReference type="Proteomes" id="UP001140217">
    <property type="component" value="Unassembled WGS sequence"/>
</dbReference>
<comment type="caution">
    <text evidence="1">The sequence shown here is derived from an EMBL/GenBank/DDBJ whole genome shotgun (WGS) entry which is preliminary data.</text>
</comment>
<gene>
    <name evidence="1" type="ORF">H4R18_003547</name>
</gene>
<evidence type="ECO:0000313" key="1">
    <source>
        <dbReference type="EMBL" id="KAJ2780273.1"/>
    </source>
</evidence>
<dbReference type="EMBL" id="JANBUL010000144">
    <property type="protein sequence ID" value="KAJ2780273.1"/>
    <property type="molecule type" value="Genomic_DNA"/>
</dbReference>
<accession>A0A9W8LIE8</accession>
<name>A0A9W8LIE8_9FUNG</name>
<sequence>MHLCGLPDDVLRLILEGASAKGDVLATRLKANLPLLAVCRALRRAALPVVYSGVFFQHGRPPSKSIVSTVCGVDSGDDDDGDFGAYANALEPESAAVRSNLDLVVSADCAHVVRRVDIAVHYVTEPFYGLGGIIRMMRTAAERWGWVRDLVVVLAAKYDMADELSANLDLYNVGIDRVAAALEAMMPGVRRLRLGEAGAEYVNAEFCGRLAGLYSDRLACIDARCPLAVPPGPAFGQLARLSVRHGAMSESLLSRVDPAAIVKLRLPHWPPHGAWGAPGAEGGGGSSPRTIEFSSLRELCVRSTSCRMLDGPGPQHSDRGPWVLRLPSLQKMTVDCASPGSCPLLECAVLPTHMDKLSVTAHAPALLRMQDMPLPAARHIKIGVLGDDASALSAANRILKRAPEGAEKIKLGVCSRRLPAVPSTISCTRLTKLAVGAGMRVDELLELLQKLPDLVGLCLDSLLLGDNGIQADISVPDPEGAALLEPLNTRVQSLHIDIHCCEESQKDVLVAVAKYLLLRIPTLASFVAWQVPGKPMAEFIRAYSGRYPHLAGIRLQVSTFD</sequence>
<reference evidence="1" key="1">
    <citation type="submission" date="2022-07" db="EMBL/GenBank/DDBJ databases">
        <title>Phylogenomic reconstructions and comparative analyses of Kickxellomycotina fungi.</title>
        <authorList>
            <person name="Reynolds N.K."/>
            <person name="Stajich J.E."/>
            <person name="Barry K."/>
            <person name="Grigoriev I.V."/>
            <person name="Crous P."/>
            <person name="Smith M.E."/>
        </authorList>
    </citation>
    <scope>NUCLEOTIDE SEQUENCE</scope>
    <source>
        <strain evidence="1">NBRC 105414</strain>
    </source>
</reference>
<keyword evidence="2" id="KW-1185">Reference proteome</keyword>
<organism evidence="1 2">
    <name type="scientific">Coemansia javaensis</name>
    <dbReference type="NCBI Taxonomy" id="2761396"/>
    <lineage>
        <taxon>Eukaryota</taxon>
        <taxon>Fungi</taxon>
        <taxon>Fungi incertae sedis</taxon>
        <taxon>Zoopagomycota</taxon>
        <taxon>Kickxellomycotina</taxon>
        <taxon>Kickxellomycetes</taxon>
        <taxon>Kickxellales</taxon>
        <taxon>Kickxellaceae</taxon>
        <taxon>Coemansia</taxon>
    </lineage>
</organism>
<dbReference type="OrthoDB" id="5565580at2759"/>